<protein>
    <recommendedName>
        <fullName evidence="3">ParB-like nuclease</fullName>
    </recommendedName>
</protein>
<dbReference type="AlphaFoldDB" id="M0LSD1"/>
<comment type="caution">
    <text evidence="1">The sequence shown here is derived from an EMBL/GenBank/DDBJ whole genome shotgun (WGS) entry which is preliminary data.</text>
</comment>
<keyword evidence="2" id="KW-1185">Reference proteome</keyword>
<gene>
    <name evidence="1" type="ORF">C446_12784</name>
</gene>
<accession>M0LSD1</accession>
<organism evidence="1 2">
    <name type="scientific">Halobiforma nitratireducens JCM 10879</name>
    <dbReference type="NCBI Taxonomy" id="1227454"/>
    <lineage>
        <taxon>Archaea</taxon>
        <taxon>Methanobacteriati</taxon>
        <taxon>Methanobacteriota</taxon>
        <taxon>Stenosarchaea group</taxon>
        <taxon>Halobacteria</taxon>
        <taxon>Halobacteriales</taxon>
        <taxon>Natrialbaceae</taxon>
        <taxon>Halobiforma</taxon>
    </lineage>
</organism>
<evidence type="ECO:0008006" key="3">
    <source>
        <dbReference type="Google" id="ProtNLM"/>
    </source>
</evidence>
<dbReference type="EMBL" id="AOMA01000125">
    <property type="protein sequence ID" value="EMA35339.1"/>
    <property type="molecule type" value="Genomic_DNA"/>
</dbReference>
<evidence type="ECO:0000313" key="1">
    <source>
        <dbReference type="EMBL" id="EMA35339.1"/>
    </source>
</evidence>
<dbReference type="eggNOG" id="arCOG10332">
    <property type="taxonomic scope" value="Archaea"/>
</dbReference>
<proteinExistence type="predicted"/>
<evidence type="ECO:0000313" key="2">
    <source>
        <dbReference type="Proteomes" id="UP000011607"/>
    </source>
</evidence>
<name>M0LSD1_9EURY</name>
<sequence>MYATGLRTGRLVRRSRFTDADPFKVIYVDPTAIEHHATDLPKVWGRVVGGEWETVPFEEDTAYRAMKKRFVDDKEWDEIDERITDPQVWETLYHSIKTEGYKSQAELAASNTTDDLSWDCEIGVAIDADGDIHWVKRGARRIRIAKLLEVEEVPVQVRIRHPQWQEVRDEIRTAESVTALSERARKHLGHPDLQDVCGTLSTNTKSYE</sequence>
<dbReference type="Proteomes" id="UP000011607">
    <property type="component" value="Unassembled WGS sequence"/>
</dbReference>
<reference evidence="1 2" key="1">
    <citation type="journal article" date="2014" name="PLoS Genet.">
        <title>Phylogenetically driven sequencing of extremely halophilic archaea reveals strategies for static and dynamic osmo-response.</title>
        <authorList>
            <person name="Becker E.A."/>
            <person name="Seitzer P.M."/>
            <person name="Tritt A."/>
            <person name="Larsen D."/>
            <person name="Krusor M."/>
            <person name="Yao A.I."/>
            <person name="Wu D."/>
            <person name="Madern D."/>
            <person name="Eisen J.A."/>
            <person name="Darling A.E."/>
            <person name="Facciotti M.T."/>
        </authorList>
    </citation>
    <scope>NUCLEOTIDE SEQUENCE [LARGE SCALE GENOMIC DNA]</scope>
    <source>
        <strain evidence="1 2">JCM 10879</strain>
    </source>
</reference>